<evidence type="ECO:0000313" key="10">
    <source>
        <dbReference type="EMBL" id="PVD19205.1"/>
    </source>
</evidence>
<gene>
    <name evidence="10" type="ORF">C0Q70_19690</name>
</gene>
<keyword evidence="4" id="KW-0812">Transmembrane</keyword>
<dbReference type="EMBL" id="PZQS01000013">
    <property type="protein sequence ID" value="PVD19205.1"/>
    <property type="molecule type" value="Genomic_DNA"/>
</dbReference>
<evidence type="ECO:0000256" key="3">
    <source>
        <dbReference type="ARBA" id="ARBA00022679"/>
    </source>
</evidence>
<dbReference type="Pfam" id="PF06990">
    <property type="entry name" value="Gal-3-0_sulfotr"/>
    <property type="match status" value="1"/>
</dbReference>
<dbReference type="InterPro" id="IPR027417">
    <property type="entry name" value="P-loop_NTPase"/>
</dbReference>
<evidence type="ECO:0000256" key="9">
    <source>
        <dbReference type="ARBA" id="ARBA00023180"/>
    </source>
</evidence>
<comment type="caution">
    <text evidence="10">The sequence shown here is derived from an EMBL/GenBank/DDBJ whole genome shotgun (WGS) entry which is preliminary data.</text>
</comment>
<name>A0A2T7NDI4_POMCA</name>
<keyword evidence="6" id="KW-1133">Transmembrane helix</keyword>
<dbReference type="PANTHER" id="PTHR14647:SF87">
    <property type="entry name" value="PUTATIVE-RELATED"/>
    <property type="match status" value="1"/>
</dbReference>
<dbReference type="GO" id="GO:0001733">
    <property type="term" value="F:galactosylceramide sulfotransferase activity"/>
    <property type="evidence" value="ECO:0007669"/>
    <property type="project" value="InterPro"/>
</dbReference>
<dbReference type="SUPFAM" id="SSF52540">
    <property type="entry name" value="P-loop containing nucleoside triphosphate hydrolases"/>
    <property type="match status" value="1"/>
</dbReference>
<protein>
    <recommendedName>
        <fullName evidence="12">Sulfotransferase domain-containing protein</fullName>
    </recommendedName>
</protein>
<evidence type="ECO:0000313" key="11">
    <source>
        <dbReference type="Proteomes" id="UP000245119"/>
    </source>
</evidence>
<evidence type="ECO:0000256" key="7">
    <source>
        <dbReference type="ARBA" id="ARBA00023034"/>
    </source>
</evidence>
<evidence type="ECO:0000256" key="8">
    <source>
        <dbReference type="ARBA" id="ARBA00023136"/>
    </source>
</evidence>
<evidence type="ECO:0000256" key="6">
    <source>
        <dbReference type="ARBA" id="ARBA00022989"/>
    </source>
</evidence>
<evidence type="ECO:0000256" key="4">
    <source>
        <dbReference type="ARBA" id="ARBA00022692"/>
    </source>
</evidence>
<keyword evidence="11" id="KW-1185">Reference proteome</keyword>
<keyword evidence="9" id="KW-0325">Glycoprotein</keyword>
<evidence type="ECO:0000256" key="1">
    <source>
        <dbReference type="ARBA" id="ARBA00004323"/>
    </source>
</evidence>
<comment type="similarity">
    <text evidence="2">Belongs to the galactose-3-O-sulfotransferase family.</text>
</comment>
<keyword evidence="3" id="KW-0808">Transferase</keyword>
<dbReference type="AlphaFoldDB" id="A0A2T7NDI4"/>
<keyword evidence="5" id="KW-0735">Signal-anchor</keyword>
<sequence>MFPAEGNIHNETTQEVRGIVPHPQSPPFVFNVLCHHIVFNASQVRHAFPSDVRYVTMLRQPWGQIVSAFQYYRDVYPKPYLKHVDSFEDYVSDVLRFEPTDPRQSFTNNRQSIDLGLPPDQLWNSSHVPVFVRHVQDTFHLVLLVEHFSESLVLLKRRLRWSMKDVVFMVSNRQTSKISVKIQRHLQARLLQLSHYDMALYGHFHAIFWQHVQAEGPLFQDEVRTLDHIQAKVRRFCSRSAHSRDCLMVEATSWSETFTISGAECQVLRMTELELNERARHQQVSRMTKRNTMHTLPVASSPCSVDIRTFD</sequence>
<organism evidence="10 11">
    <name type="scientific">Pomacea canaliculata</name>
    <name type="common">Golden apple snail</name>
    <dbReference type="NCBI Taxonomy" id="400727"/>
    <lineage>
        <taxon>Eukaryota</taxon>
        <taxon>Metazoa</taxon>
        <taxon>Spiralia</taxon>
        <taxon>Lophotrochozoa</taxon>
        <taxon>Mollusca</taxon>
        <taxon>Gastropoda</taxon>
        <taxon>Caenogastropoda</taxon>
        <taxon>Architaenioglossa</taxon>
        <taxon>Ampullarioidea</taxon>
        <taxon>Ampullariidae</taxon>
        <taxon>Pomacea</taxon>
    </lineage>
</organism>
<reference evidence="10 11" key="1">
    <citation type="submission" date="2018-04" db="EMBL/GenBank/DDBJ databases">
        <title>The genome of golden apple snail Pomacea canaliculata provides insight into stress tolerance and invasive adaptation.</title>
        <authorList>
            <person name="Liu C."/>
            <person name="Liu B."/>
            <person name="Ren Y."/>
            <person name="Zhang Y."/>
            <person name="Wang H."/>
            <person name="Li S."/>
            <person name="Jiang F."/>
            <person name="Yin L."/>
            <person name="Zhang G."/>
            <person name="Qian W."/>
            <person name="Fan W."/>
        </authorList>
    </citation>
    <scope>NUCLEOTIDE SEQUENCE [LARGE SCALE GENOMIC DNA]</scope>
    <source>
        <strain evidence="10">SZHN2017</strain>
        <tissue evidence="10">Muscle</tissue>
    </source>
</reference>
<evidence type="ECO:0000256" key="2">
    <source>
        <dbReference type="ARBA" id="ARBA00008124"/>
    </source>
</evidence>
<dbReference type="GO" id="GO:0009247">
    <property type="term" value="P:glycolipid biosynthetic process"/>
    <property type="evidence" value="ECO:0007669"/>
    <property type="project" value="InterPro"/>
</dbReference>
<comment type="subcellular location">
    <subcellularLocation>
        <location evidence="1">Golgi apparatus membrane</location>
        <topology evidence="1">Single-pass type II membrane protein</topology>
    </subcellularLocation>
</comment>
<proteinExistence type="inferred from homology"/>
<dbReference type="Proteomes" id="UP000245119">
    <property type="component" value="Linkage Group LG13"/>
</dbReference>
<dbReference type="Gene3D" id="3.40.50.300">
    <property type="entry name" value="P-loop containing nucleotide triphosphate hydrolases"/>
    <property type="match status" value="1"/>
</dbReference>
<evidence type="ECO:0000256" key="5">
    <source>
        <dbReference type="ARBA" id="ARBA00022968"/>
    </source>
</evidence>
<dbReference type="PANTHER" id="PTHR14647">
    <property type="entry name" value="GALACTOSE-3-O-SULFOTRANSFERASE"/>
    <property type="match status" value="1"/>
</dbReference>
<accession>A0A2T7NDI4</accession>
<dbReference type="OrthoDB" id="514299at2759"/>
<dbReference type="InterPro" id="IPR009729">
    <property type="entry name" value="Gal-3-0_sulfotransfrase"/>
</dbReference>
<dbReference type="STRING" id="400727.A0A2T7NDI4"/>
<dbReference type="GO" id="GO:0000139">
    <property type="term" value="C:Golgi membrane"/>
    <property type="evidence" value="ECO:0007669"/>
    <property type="project" value="UniProtKB-SubCell"/>
</dbReference>
<keyword evidence="7" id="KW-0333">Golgi apparatus</keyword>
<evidence type="ECO:0008006" key="12">
    <source>
        <dbReference type="Google" id="ProtNLM"/>
    </source>
</evidence>
<keyword evidence="8" id="KW-0472">Membrane</keyword>